<dbReference type="VEuPathDB" id="FungiDB:ASPBRDRAFT_27810"/>
<evidence type="ECO:0000256" key="1">
    <source>
        <dbReference type="ARBA" id="ARBA00022450"/>
    </source>
</evidence>
<dbReference type="InterPro" id="IPR036736">
    <property type="entry name" value="ACP-like_sf"/>
</dbReference>
<dbReference type="InterPro" id="IPR009081">
    <property type="entry name" value="PP-bd_ACP"/>
</dbReference>
<proteinExistence type="predicted"/>
<name>A0A1L9USV7_ASPBC</name>
<evidence type="ECO:0000256" key="2">
    <source>
        <dbReference type="ARBA" id="ARBA00022553"/>
    </source>
</evidence>
<keyword evidence="1" id="KW-0596">Phosphopantetheine</keyword>
<sequence length="131" mass="14191">MGVYHNRNHKTSASSSGRNRDTDTLKSFLASVEADPKTMLDDPASLEFVTRELAAKIYTFMLPPLEDLDGGVSLAALGVDSLVTIEIRNWMKRNLGGIEISTLEILNTGSIASLGRLVIEALKKKSVSEGL</sequence>
<keyword evidence="2" id="KW-0597">Phosphoprotein</keyword>
<dbReference type="OMA" id="FMFLLKS"/>
<dbReference type="PROSITE" id="PS50075">
    <property type="entry name" value="CARRIER"/>
    <property type="match status" value="1"/>
</dbReference>
<dbReference type="Gene3D" id="1.10.1200.10">
    <property type="entry name" value="ACP-like"/>
    <property type="match status" value="1"/>
</dbReference>
<feature type="compositionally biased region" description="Basic residues" evidence="3">
    <location>
        <begin position="1"/>
        <end position="10"/>
    </location>
</feature>
<evidence type="ECO:0000313" key="6">
    <source>
        <dbReference type="Proteomes" id="UP000184499"/>
    </source>
</evidence>
<evidence type="ECO:0000256" key="3">
    <source>
        <dbReference type="SAM" id="MobiDB-lite"/>
    </source>
</evidence>
<dbReference type="Pfam" id="PF23297">
    <property type="entry name" value="ACP_SdgA_C"/>
    <property type="match status" value="1"/>
</dbReference>
<dbReference type="STRING" id="767769.A0A1L9USV7"/>
<dbReference type="GO" id="GO:0031177">
    <property type="term" value="F:phosphopantetheine binding"/>
    <property type="evidence" value="ECO:0007669"/>
    <property type="project" value="InterPro"/>
</dbReference>
<dbReference type="InterPro" id="IPR006162">
    <property type="entry name" value="Ppantetheine_attach_site"/>
</dbReference>
<dbReference type="AlphaFoldDB" id="A0A1L9USV7"/>
<organism evidence="5 6">
    <name type="scientific">Aspergillus brasiliensis (strain CBS 101740 / IMI 381727 / IBT 21946)</name>
    <dbReference type="NCBI Taxonomy" id="767769"/>
    <lineage>
        <taxon>Eukaryota</taxon>
        <taxon>Fungi</taxon>
        <taxon>Dikarya</taxon>
        <taxon>Ascomycota</taxon>
        <taxon>Pezizomycotina</taxon>
        <taxon>Eurotiomycetes</taxon>
        <taxon>Eurotiomycetidae</taxon>
        <taxon>Eurotiales</taxon>
        <taxon>Aspergillaceae</taxon>
        <taxon>Aspergillus</taxon>
        <taxon>Aspergillus subgen. Circumdati</taxon>
    </lineage>
</organism>
<dbReference type="RefSeq" id="XP_067482062.1">
    <property type="nucleotide sequence ID" value="XM_067622436.1"/>
</dbReference>
<dbReference type="Proteomes" id="UP000184499">
    <property type="component" value="Unassembled WGS sequence"/>
</dbReference>
<evidence type="ECO:0000313" key="5">
    <source>
        <dbReference type="EMBL" id="OJJ74814.1"/>
    </source>
</evidence>
<evidence type="ECO:0000259" key="4">
    <source>
        <dbReference type="PROSITE" id="PS50075"/>
    </source>
</evidence>
<dbReference type="SMART" id="SM00823">
    <property type="entry name" value="PKS_PP"/>
    <property type="match status" value="1"/>
</dbReference>
<feature type="domain" description="Carrier" evidence="4">
    <location>
        <begin position="44"/>
        <end position="122"/>
    </location>
</feature>
<accession>A0A1L9USV7</accession>
<dbReference type="GeneID" id="93574924"/>
<dbReference type="OrthoDB" id="329835at2759"/>
<reference evidence="6" key="1">
    <citation type="journal article" date="2017" name="Genome Biol.">
        <title>Comparative genomics reveals high biological diversity and specific adaptations in the industrially and medically important fungal genus Aspergillus.</title>
        <authorList>
            <person name="de Vries R.P."/>
            <person name="Riley R."/>
            <person name="Wiebenga A."/>
            <person name="Aguilar-Osorio G."/>
            <person name="Amillis S."/>
            <person name="Uchima C.A."/>
            <person name="Anderluh G."/>
            <person name="Asadollahi M."/>
            <person name="Askin M."/>
            <person name="Barry K."/>
            <person name="Battaglia E."/>
            <person name="Bayram O."/>
            <person name="Benocci T."/>
            <person name="Braus-Stromeyer S.A."/>
            <person name="Caldana C."/>
            <person name="Canovas D."/>
            <person name="Cerqueira G.C."/>
            <person name="Chen F."/>
            <person name="Chen W."/>
            <person name="Choi C."/>
            <person name="Clum A."/>
            <person name="Dos Santos R.A."/>
            <person name="Damasio A.R."/>
            <person name="Diallinas G."/>
            <person name="Emri T."/>
            <person name="Fekete E."/>
            <person name="Flipphi M."/>
            <person name="Freyberg S."/>
            <person name="Gallo A."/>
            <person name="Gournas C."/>
            <person name="Habgood R."/>
            <person name="Hainaut M."/>
            <person name="Harispe M.L."/>
            <person name="Henrissat B."/>
            <person name="Hilden K.S."/>
            <person name="Hope R."/>
            <person name="Hossain A."/>
            <person name="Karabika E."/>
            <person name="Karaffa L."/>
            <person name="Karanyi Z."/>
            <person name="Krasevec N."/>
            <person name="Kuo A."/>
            <person name="Kusch H."/>
            <person name="LaButti K."/>
            <person name="Lagendijk E.L."/>
            <person name="Lapidus A."/>
            <person name="Levasseur A."/>
            <person name="Lindquist E."/>
            <person name="Lipzen A."/>
            <person name="Logrieco A.F."/>
            <person name="MacCabe A."/>
            <person name="Maekelae M.R."/>
            <person name="Malavazi I."/>
            <person name="Melin P."/>
            <person name="Meyer V."/>
            <person name="Mielnichuk N."/>
            <person name="Miskei M."/>
            <person name="Molnar A.P."/>
            <person name="Mule G."/>
            <person name="Ngan C.Y."/>
            <person name="Orejas M."/>
            <person name="Orosz E."/>
            <person name="Ouedraogo J.P."/>
            <person name="Overkamp K.M."/>
            <person name="Park H.-S."/>
            <person name="Perrone G."/>
            <person name="Piumi F."/>
            <person name="Punt P.J."/>
            <person name="Ram A.F."/>
            <person name="Ramon A."/>
            <person name="Rauscher S."/>
            <person name="Record E."/>
            <person name="Riano-Pachon D.M."/>
            <person name="Robert V."/>
            <person name="Roehrig J."/>
            <person name="Ruller R."/>
            <person name="Salamov A."/>
            <person name="Salih N.S."/>
            <person name="Samson R.A."/>
            <person name="Sandor E."/>
            <person name="Sanguinetti M."/>
            <person name="Schuetze T."/>
            <person name="Sepcic K."/>
            <person name="Shelest E."/>
            <person name="Sherlock G."/>
            <person name="Sophianopoulou V."/>
            <person name="Squina F.M."/>
            <person name="Sun H."/>
            <person name="Susca A."/>
            <person name="Todd R.B."/>
            <person name="Tsang A."/>
            <person name="Unkles S.E."/>
            <person name="van de Wiele N."/>
            <person name="van Rossen-Uffink D."/>
            <person name="Oliveira J.V."/>
            <person name="Vesth T.C."/>
            <person name="Visser J."/>
            <person name="Yu J.-H."/>
            <person name="Zhou M."/>
            <person name="Andersen M.R."/>
            <person name="Archer D.B."/>
            <person name="Baker S.E."/>
            <person name="Benoit I."/>
            <person name="Brakhage A.A."/>
            <person name="Braus G.H."/>
            <person name="Fischer R."/>
            <person name="Frisvad J.C."/>
            <person name="Goldman G.H."/>
            <person name="Houbraken J."/>
            <person name="Oakley B."/>
            <person name="Pocsi I."/>
            <person name="Scazzocchio C."/>
            <person name="Seiboth B."/>
            <person name="vanKuyk P.A."/>
            <person name="Wortman J."/>
            <person name="Dyer P.S."/>
            <person name="Grigoriev I.V."/>
        </authorList>
    </citation>
    <scope>NUCLEOTIDE SEQUENCE [LARGE SCALE GENOMIC DNA]</scope>
    <source>
        <strain evidence="6">CBS 101740 / IMI 381727 / IBT 21946</strain>
    </source>
</reference>
<dbReference type="EMBL" id="KV878681">
    <property type="protein sequence ID" value="OJJ74814.1"/>
    <property type="molecule type" value="Genomic_DNA"/>
</dbReference>
<feature type="region of interest" description="Disordered" evidence="3">
    <location>
        <begin position="1"/>
        <end position="21"/>
    </location>
</feature>
<dbReference type="SUPFAM" id="SSF47336">
    <property type="entry name" value="ACP-like"/>
    <property type="match status" value="1"/>
</dbReference>
<dbReference type="PROSITE" id="PS00012">
    <property type="entry name" value="PHOSPHOPANTETHEINE"/>
    <property type="match status" value="1"/>
</dbReference>
<gene>
    <name evidence="5" type="ORF">ASPBRDRAFT_27810</name>
</gene>
<protein>
    <recommendedName>
        <fullName evidence="4">Carrier domain-containing protein</fullName>
    </recommendedName>
</protein>
<keyword evidence="6" id="KW-1185">Reference proteome</keyword>
<dbReference type="InterPro" id="IPR020806">
    <property type="entry name" value="PKS_PP-bd"/>
</dbReference>